<evidence type="ECO:0008006" key="3">
    <source>
        <dbReference type="Google" id="ProtNLM"/>
    </source>
</evidence>
<accession>A0ABS1CHF5</accession>
<gene>
    <name evidence="1" type="ORF">CKO31_11225</name>
</gene>
<dbReference type="EMBL" id="NRRV01000024">
    <property type="protein sequence ID" value="MBK1631300.1"/>
    <property type="molecule type" value="Genomic_DNA"/>
</dbReference>
<dbReference type="InterPro" id="IPR010982">
    <property type="entry name" value="Lambda_DNA-bd_dom_sf"/>
</dbReference>
<proteinExistence type="predicted"/>
<comment type="caution">
    <text evidence="1">The sequence shown here is derived from an EMBL/GenBank/DDBJ whole genome shotgun (WGS) entry which is preliminary data.</text>
</comment>
<keyword evidence="2" id="KW-1185">Reference proteome</keyword>
<dbReference type="Proteomes" id="UP000748752">
    <property type="component" value="Unassembled WGS sequence"/>
</dbReference>
<protein>
    <recommendedName>
        <fullName evidence="3">Helix-turn-helix transcriptional regulator</fullName>
    </recommendedName>
</protein>
<reference evidence="1 2" key="1">
    <citation type="journal article" date="2020" name="Microorganisms">
        <title>Osmotic Adaptation and Compatible Solute Biosynthesis of Phototrophic Bacteria as Revealed from Genome Analyses.</title>
        <authorList>
            <person name="Imhoff J.F."/>
            <person name="Rahn T."/>
            <person name="Kunzel S."/>
            <person name="Keller A."/>
            <person name="Neulinger S.C."/>
        </authorList>
    </citation>
    <scope>NUCLEOTIDE SEQUENCE [LARGE SCALE GENOMIC DNA]</scope>
    <source>
        <strain evidence="1 2">DSM 6210</strain>
    </source>
</reference>
<evidence type="ECO:0000313" key="1">
    <source>
        <dbReference type="EMBL" id="MBK1631300.1"/>
    </source>
</evidence>
<name>A0ABS1CHF5_9GAMM</name>
<sequence>MPKTSKRPTDPPGLNVWQFRQQRKWTLGDLIAAIRRATGRTYSKASLSRLEQQNQYSAESIAHVAAGLSVPLFALFATDDDVLYYDLNEDGQRKVREYIRDLSDRYRR</sequence>
<dbReference type="RefSeq" id="WP_200237305.1">
    <property type="nucleotide sequence ID" value="NZ_NRRV01000024.1"/>
</dbReference>
<evidence type="ECO:0000313" key="2">
    <source>
        <dbReference type="Proteomes" id="UP000748752"/>
    </source>
</evidence>
<dbReference type="Gene3D" id="1.10.260.40">
    <property type="entry name" value="lambda repressor-like DNA-binding domains"/>
    <property type="match status" value="1"/>
</dbReference>
<organism evidence="1 2">
    <name type="scientific">Thiohalocapsa halophila</name>
    <dbReference type="NCBI Taxonomy" id="69359"/>
    <lineage>
        <taxon>Bacteria</taxon>
        <taxon>Pseudomonadati</taxon>
        <taxon>Pseudomonadota</taxon>
        <taxon>Gammaproteobacteria</taxon>
        <taxon>Chromatiales</taxon>
        <taxon>Chromatiaceae</taxon>
        <taxon>Thiohalocapsa</taxon>
    </lineage>
</organism>